<organism evidence="5 6">
    <name type="scientific">Actinoplanes friuliensis DSM 7358</name>
    <dbReference type="NCBI Taxonomy" id="1246995"/>
    <lineage>
        <taxon>Bacteria</taxon>
        <taxon>Bacillati</taxon>
        <taxon>Actinomycetota</taxon>
        <taxon>Actinomycetes</taxon>
        <taxon>Micromonosporales</taxon>
        <taxon>Micromonosporaceae</taxon>
        <taxon>Actinoplanes</taxon>
    </lineage>
</organism>
<feature type="transmembrane region" description="Helical" evidence="1">
    <location>
        <begin position="113"/>
        <end position="136"/>
    </location>
</feature>
<dbReference type="SMART" id="SM00267">
    <property type="entry name" value="GGDEF"/>
    <property type="match status" value="1"/>
</dbReference>
<dbReference type="Gene3D" id="3.20.20.450">
    <property type="entry name" value="EAL domain"/>
    <property type="match status" value="1"/>
</dbReference>
<dbReference type="AlphaFoldDB" id="U5W2A6"/>
<dbReference type="NCBIfam" id="TIGR00254">
    <property type="entry name" value="GGDEF"/>
    <property type="match status" value="1"/>
</dbReference>
<keyword evidence="6" id="KW-1185">Reference proteome</keyword>
<dbReference type="Pfam" id="PF08448">
    <property type="entry name" value="PAS_4"/>
    <property type="match status" value="1"/>
</dbReference>
<dbReference type="KEGG" id="afs:AFR_19165"/>
<evidence type="ECO:0000259" key="4">
    <source>
        <dbReference type="PROSITE" id="PS50887"/>
    </source>
</evidence>
<dbReference type="PATRIC" id="fig|1246995.3.peg.3892"/>
<dbReference type="Pfam" id="PF00990">
    <property type="entry name" value="GGDEF"/>
    <property type="match status" value="1"/>
</dbReference>
<dbReference type="InterPro" id="IPR029787">
    <property type="entry name" value="Nucleotide_cyclase"/>
</dbReference>
<keyword evidence="1" id="KW-0812">Transmembrane</keyword>
<dbReference type="Gene3D" id="3.30.450.20">
    <property type="entry name" value="PAS domain"/>
    <property type="match status" value="1"/>
</dbReference>
<feature type="domain" description="GGDEF" evidence="4">
    <location>
        <begin position="342"/>
        <end position="472"/>
    </location>
</feature>
<dbReference type="SMART" id="SM00052">
    <property type="entry name" value="EAL"/>
    <property type="match status" value="1"/>
</dbReference>
<dbReference type="STRING" id="1246995.AFR_19165"/>
<dbReference type="RefSeq" id="WP_023362478.1">
    <property type="nucleotide sequence ID" value="NC_022657.1"/>
</dbReference>
<dbReference type="InterPro" id="IPR052155">
    <property type="entry name" value="Biofilm_reg_signaling"/>
</dbReference>
<dbReference type="Proteomes" id="UP000017746">
    <property type="component" value="Chromosome"/>
</dbReference>
<dbReference type="SUPFAM" id="SSF141868">
    <property type="entry name" value="EAL domain-like"/>
    <property type="match status" value="1"/>
</dbReference>
<dbReference type="InterPro" id="IPR000700">
    <property type="entry name" value="PAS-assoc_C"/>
</dbReference>
<evidence type="ECO:0000256" key="1">
    <source>
        <dbReference type="SAM" id="Phobius"/>
    </source>
</evidence>
<dbReference type="OrthoDB" id="23692at2"/>
<feature type="transmembrane region" description="Helical" evidence="1">
    <location>
        <begin position="21"/>
        <end position="40"/>
    </location>
</feature>
<dbReference type="InterPro" id="IPR000160">
    <property type="entry name" value="GGDEF_dom"/>
</dbReference>
<dbReference type="InterPro" id="IPR013656">
    <property type="entry name" value="PAS_4"/>
</dbReference>
<keyword evidence="1" id="KW-1133">Transmembrane helix</keyword>
<dbReference type="PROSITE" id="PS50883">
    <property type="entry name" value="EAL"/>
    <property type="match status" value="1"/>
</dbReference>
<dbReference type="PANTHER" id="PTHR44757">
    <property type="entry name" value="DIGUANYLATE CYCLASE DGCP"/>
    <property type="match status" value="1"/>
</dbReference>
<reference evidence="5 6" key="1">
    <citation type="journal article" date="2014" name="J. Biotechnol.">
        <title>Complete genome sequence of the actinobacterium Actinoplanes friuliensis HAG 010964, producer of the lipopeptide antibiotic friulimycin.</title>
        <authorList>
            <person name="Ruckert C."/>
            <person name="Szczepanowski R."/>
            <person name="Albersmeier A."/>
            <person name="Goesmann A."/>
            <person name="Fischer N."/>
            <person name="Steinkamper A."/>
            <person name="Puhler A."/>
            <person name="Biener R."/>
            <person name="Schwartz D."/>
            <person name="Kalinowski J."/>
        </authorList>
    </citation>
    <scope>NUCLEOTIDE SEQUENCE [LARGE SCALE GENOMIC DNA]</scope>
    <source>
        <strain evidence="5 6">DSM 7358</strain>
    </source>
</reference>
<evidence type="ECO:0000313" key="5">
    <source>
        <dbReference type="EMBL" id="AGZ42105.1"/>
    </source>
</evidence>
<dbReference type="InterPro" id="IPR001633">
    <property type="entry name" value="EAL_dom"/>
</dbReference>
<feature type="transmembrane region" description="Helical" evidence="1">
    <location>
        <begin position="148"/>
        <end position="172"/>
    </location>
</feature>
<feature type="transmembrane region" description="Helical" evidence="1">
    <location>
        <begin position="72"/>
        <end position="93"/>
    </location>
</feature>
<sequence length="743" mass="80385">MRGWLPAGGGLRDEDWARRHRLLTLLLASCVVVLTIFGSLRHGLDWAWLLTVLLILPCVVGAVVLRPRRLPSILVATGFTVACGGFVAMSGGLTESHFSFFIAVAALALYRDWAPFGAFLIGTTLHHAVFGTLVSDRTYDHHNAMEHPWVWALLHGLAVLLAAVFQVVAWGLTEAEERRAQDSLAASQAQLSVAFDETPVPMAMLAPDGRLQRTNSAYRAWLGLPDELPPGFSVSDLPLTGVDDEPGNTFAELVDSPDATTITRAYRRHDDNSLIYVEIHSNGLRDRQGRLQSVFVHCLDVTRQQEHEAALRRQVRQDSLTGLLSRAAFEVDLVGLLAGSAGPASVLYLDVDRFKTINDGSGHSAGDDVLRALAARLRAVVPQGSLVARLGGDEFVVALPGSIDTGLEVGRAVLASLAEALPVAGGRLQLSMSIGLALAHGPDQAEQAVLAADTAMYTAKRAGGNRLEIFNDQMRVAVQQRIVAESRLRQALDGDRFATLPVWFQPIVSPATGLIVGAEALVRMWTTEGELLAPGHFITTAEETGLVVPLGEHVLETALRHLTEWRHELGYVSVNVSPRQLSEPDFVPMLARLLAGSTLVDPSRLVLEITETALLSTSVDLKQRLDAIKALGVRLALDDFGTGYSSLTWLQSVPADIVKLDRSFVAGLADDPRKASIISAVLWLARSLNMSVVAEGVEDLADWEALRQADCPAIQGYFFSRPVTAGDFQEMLAKTRRVSLEVG</sequence>
<feature type="domain" description="EAL" evidence="3">
    <location>
        <begin position="481"/>
        <end position="736"/>
    </location>
</feature>
<dbReference type="InterPro" id="IPR035919">
    <property type="entry name" value="EAL_sf"/>
</dbReference>
<dbReference type="CDD" id="cd01948">
    <property type="entry name" value="EAL"/>
    <property type="match status" value="1"/>
</dbReference>
<protein>
    <submittedName>
        <fullName evidence="5">Putative diguanylate cyclase/phosphodiesterase with PAS sensor</fullName>
    </submittedName>
</protein>
<dbReference type="eggNOG" id="COG5001">
    <property type="taxonomic scope" value="Bacteria"/>
</dbReference>
<dbReference type="NCBIfam" id="TIGR00229">
    <property type="entry name" value="sensory_box"/>
    <property type="match status" value="1"/>
</dbReference>
<feature type="transmembrane region" description="Helical" evidence="1">
    <location>
        <begin position="46"/>
        <end position="65"/>
    </location>
</feature>
<keyword evidence="1" id="KW-0472">Membrane</keyword>
<dbReference type="HOGENOM" id="CLU_000445_70_49_11"/>
<evidence type="ECO:0000259" key="3">
    <source>
        <dbReference type="PROSITE" id="PS50883"/>
    </source>
</evidence>
<evidence type="ECO:0000313" key="6">
    <source>
        <dbReference type="Proteomes" id="UP000017746"/>
    </source>
</evidence>
<name>U5W2A6_9ACTN</name>
<dbReference type="InterPro" id="IPR000014">
    <property type="entry name" value="PAS"/>
</dbReference>
<dbReference type="EMBL" id="CP006272">
    <property type="protein sequence ID" value="AGZ42105.1"/>
    <property type="molecule type" value="Genomic_DNA"/>
</dbReference>
<evidence type="ECO:0000259" key="2">
    <source>
        <dbReference type="PROSITE" id="PS50113"/>
    </source>
</evidence>
<proteinExistence type="predicted"/>
<accession>U5W2A6</accession>
<dbReference type="CDD" id="cd01949">
    <property type="entry name" value="GGDEF"/>
    <property type="match status" value="1"/>
</dbReference>
<dbReference type="Pfam" id="PF00563">
    <property type="entry name" value="EAL"/>
    <property type="match status" value="1"/>
</dbReference>
<dbReference type="SUPFAM" id="SSF55073">
    <property type="entry name" value="Nucleotide cyclase"/>
    <property type="match status" value="1"/>
</dbReference>
<gene>
    <name evidence="5" type="ORF">AFR_19165</name>
</gene>
<dbReference type="SUPFAM" id="SSF55785">
    <property type="entry name" value="PYP-like sensor domain (PAS domain)"/>
    <property type="match status" value="1"/>
</dbReference>
<dbReference type="InterPro" id="IPR035965">
    <property type="entry name" value="PAS-like_dom_sf"/>
</dbReference>
<feature type="domain" description="PAC" evidence="2">
    <location>
        <begin position="260"/>
        <end position="313"/>
    </location>
</feature>
<dbReference type="InterPro" id="IPR043128">
    <property type="entry name" value="Rev_trsase/Diguanyl_cyclase"/>
</dbReference>
<dbReference type="PROSITE" id="PS50887">
    <property type="entry name" value="GGDEF"/>
    <property type="match status" value="1"/>
</dbReference>
<dbReference type="PROSITE" id="PS50113">
    <property type="entry name" value="PAC"/>
    <property type="match status" value="1"/>
</dbReference>
<dbReference type="Gene3D" id="3.30.70.270">
    <property type="match status" value="1"/>
</dbReference>
<dbReference type="PANTHER" id="PTHR44757:SF2">
    <property type="entry name" value="BIOFILM ARCHITECTURE MAINTENANCE PROTEIN MBAA"/>
    <property type="match status" value="1"/>
</dbReference>